<dbReference type="Proteomes" id="UP000824135">
    <property type="component" value="Unassembled WGS sequence"/>
</dbReference>
<evidence type="ECO:0000313" key="2">
    <source>
        <dbReference type="Proteomes" id="UP000824135"/>
    </source>
</evidence>
<reference evidence="1" key="1">
    <citation type="journal article" date="2021" name="PeerJ">
        <title>Extensive microbial diversity within the chicken gut microbiome revealed by metagenomics and culture.</title>
        <authorList>
            <person name="Gilroy R."/>
            <person name="Ravi A."/>
            <person name="Getino M."/>
            <person name="Pursley I."/>
            <person name="Horton D.L."/>
            <person name="Alikhan N.F."/>
            <person name="Baker D."/>
            <person name="Gharbi K."/>
            <person name="Hall N."/>
            <person name="Watson M."/>
            <person name="Adriaenssens E.M."/>
            <person name="Foster-Nyarko E."/>
            <person name="Jarju S."/>
            <person name="Secka A."/>
            <person name="Antonio M."/>
            <person name="Oren A."/>
            <person name="Chaudhuri R.R."/>
            <person name="La Ragione R."/>
            <person name="Hildebrand F."/>
            <person name="Pallen M.J."/>
        </authorList>
    </citation>
    <scope>NUCLEOTIDE SEQUENCE</scope>
    <source>
        <strain evidence="1">CHK199-9574</strain>
    </source>
</reference>
<dbReference type="EMBL" id="DXCO01000003">
    <property type="protein sequence ID" value="HIY77464.1"/>
    <property type="molecule type" value="Genomic_DNA"/>
</dbReference>
<evidence type="ECO:0000313" key="1">
    <source>
        <dbReference type="EMBL" id="HIY77464.1"/>
    </source>
</evidence>
<accession>A0A9D1Z6G5</accession>
<reference evidence="1" key="2">
    <citation type="submission" date="2021-04" db="EMBL/GenBank/DDBJ databases">
        <authorList>
            <person name="Gilroy R."/>
        </authorList>
    </citation>
    <scope>NUCLEOTIDE SEQUENCE</scope>
    <source>
        <strain evidence="1">CHK199-9574</strain>
    </source>
</reference>
<sequence>MAMFIGSLSEFKKFFSIYCKNKVVQMTKSIKNEKENICEYCKQKRELETVYIKGSDRINVIESILNKNFKQSETVDNYFVDLHKFEEYFIDAQKPIEKHFYFLCNDCHKKYDKNEISEDQIRKKINYTKNEGRKLILGCPVYDPFRDYIAKKPKVPLEFYKRGNESMQDYVKRLLVLCRDHNLLTPNRLAQLQDLRWCKEHIGLQYPWLEKHRWKTIVSGHRRYYKGFTLLCNGTKYFVCSQWWKDLFEDYEYNLRKWVESLFNNSLS</sequence>
<protein>
    <submittedName>
        <fullName evidence="1">Uncharacterized protein</fullName>
    </submittedName>
</protein>
<name>A0A9D1Z6G5_9FIRM</name>
<comment type="caution">
    <text evidence="1">The sequence shown here is derived from an EMBL/GenBank/DDBJ whole genome shotgun (WGS) entry which is preliminary data.</text>
</comment>
<proteinExistence type="predicted"/>
<organism evidence="1 2">
    <name type="scientific">Candidatus Borkfalkia excrementavium</name>
    <dbReference type="NCBI Taxonomy" id="2838505"/>
    <lineage>
        <taxon>Bacteria</taxon>
        <taxon>Bacillati</taxon>
        <taxon>Bacillota</taxon>
        <taxon>Clostridia</taxon>
        <taxon>Christensenellales</taxon>
        <taxon>Christensenellaceae</taxon>
        <taxon>Candidatus Borkfalkia</taxon>
    </lineage>
</organism>
<gene>
    <name evidence="1" type="ORF">H9728_00290</name>
</gene>
<dbReference type="AlphaFoldDB" id="A0A9D1Z6G5"/>